<gene>
    <name evidence="1" type="ORF">NA57DRAFT_55278</name>
</gene>
<sequence length="333" mass="36524">MRSALHRRGLTRRAGELCCSPHAVNMNLERAFAIHRKKRAAVLCGAAIQKRSIRWRKWPQQSNVCFERSLNHVPSLDGELVTCLMGKGREQDALLAAHAPPSATLLNFHLIAAQAAQARALSTSWVAFNRIKLRRFMLNLATALTTTAIRRLALALSLAAERGSLHSTGGLEEAPLEMDEMRLCLRCVGTPLFTPGPVSGCRANNFGAGQASRPRGKGNRHSSVIMQTYVSNTTGRTMERPPTGRQITRKTAGGGEVCERHRRLARRPERQDVHLISNSCLRYRPTCLIWAGAAISKVPVTISRCCGSVAALLECGGGGFALKRKVQFPFESR</sequence>
<proteinExistence type="predicted"/>
<dbReference type="EMBL" id="ML978125">
    <property type="protein sequence ID" value="KAF2099306.1"/>
    <property type="molecule type" value="Genomic_DNA"/>
</dbReference>
<dbReference type="AlphaFoldDB" id="A0A9P4ICF2"/>
<evidence type="ECO:0000313" key="2">
    <source>
        <dbReference type="Proteomes" id="UP000799772"/>
    </source>
</evidence>
<keyword evidence="2" id="KW-1185">Reference proteome</keyword>
<name>A0A9P4ICF2_9PEZI</name>
<evidence type="ECO:0000313" key="1">
    <source>
        <dbReference type="EMBL" id="KAF2099306.1"/>
    </source>
</evidence>
<dbReference type="Proteomes" id="UP000799772">
    <property type="component" value="Unassembled WGS sequence"/>
</dbReference>
<reference evidence="1" key="1">
    <citation type="journal article" date="2020" name="Stud. Mycol.">
        <title>101 Dothideomycetes genomes: a test case for predicting lifestyles and emergence of pathogens.</title>
        <authorList>
            <person name="Haridas S."/>
            <person name="Albert R."/>
            <person name="Binder M."/>
            <person name="Bloem J."/>
            <person name="Labutti K."/>
            <person name="Salamov A."/>
            <person name="Andreopoulos B."/>
            <person name="Baker S."/>
            <person name="Barry K."/>
            <person name="Bills G."/>
            <person name="Bluhm B."/>
            <person name="Cannon C."/>
            <person name="Castanera R."/>
            <person name="Culley D."/>
            <person name="Daum C."/>
            <person name="Ezra D."/>
            <person name="Gonzalez J."/>
            <person name="Henrissat B."/>
            <person name="Kuo A."/>
            <person name="Liang C."/>
            <person name="Lipzen A."/>
            <person name="Lutzoni F."/>
            <person name="Magnuson J."/>
            <person name="Mondo S."/>
            <person name="Nolan M."/>
            <person name="Ohm R."/>
            <person name="Pangilinan J."/>
            <person name="Park H.-J."/>
            <person name="Ramirez L."/>
            <person name="Alfaro M."/>
            <person name="Sun H."/>
            <person name="Tritt A."/>
            <person name="Yoshinaga Y."/>
            <person name="Zwiers L.-H."/>
            <person name="Turgeon B."/>
            <person name="Goodwin S."/>
            <person name="Spatafora J."/>
            <person name="Crous P."/>
            <person name="Grigoriev I."/>
        </authorList>
    </citation>
    <scope>NUCLEOTIDE SEQUENCE</scope>
    <source>
        <strain evidence="1">CBS 133067</strain>
    </source>
</reference>
<accession>A0A9P4ICF2</accession>
<comment type="caution">
    <text evidence="1">The sequence shown here is derived from an EMBL/GenBank/DDBJ whole genome shotgun (WGS) entry which is preliminary data.</text>
</comment>
<organism evidence="1 2">
    <name type="scientific">Rhizodiscina lignyota</name>
    <dbReference type="NCBI Taxonomy" id="1504668"/>
    <lineage>
        <taxon>Eukaryota</taxon>
        <taxon>Fungi</taxon>
        <taxon>Dikarya</taxon>
        <taxon>Ascomycota</taxon>
        <taxon>Pezizomycotina</taxon>
        <taxon>Dothideomycetes</taxon>
        <taxon>Pleosporomycetidae</taxon>
        <taxon>Aulographales</taxon>
        <taxon>Rhizodiscinaceae</taxon>
        <taxon>Rhizodiscina</taxon>
    </lineage>
</organism>
<protein>
    <submittedName>
        <fullName evidence="1">Uncharacterized protein</fullName>
    </submittedName>
</protein>